<evidence type="ECO:0000313" key="6">
    <source>
        <dbReference type="Proteomes" id="UP000433883"/>
    </source>
</evidence>
<evidence type="ECO:0000313" key="3">
    <source>
        <dbReference type="EMBL" id="KAE9972919.1"/>
    </source>
</evidence>
<dbReference type="EMBL" id="WNWQ01000158">
    <property type="protein sequence ID" value="KAE9976225.1"/>
    <property type="molecule type" value="Genomic_DNA"/>
</dbReference>
<dbReference type="Gene3D" id="3.40.50.720">
    <property type="entry name" value="NAD(P)-binding Rossmann-like Domain"/>
    <property type="match status" value="1"/>
</dbReference>
<dbReference type="PRINTS" id="PR00081">
    <property type="entry name" value="GDHRDH"/>
</dbReference>
<comment type="caution">
    <text evidence="4">The sequence shown here is derived from an EMBL/GenBank/DDBJ whole genome shotgun (WGS) entry which is preliminary data.</text>
</comment>
<comment type="similarity">
    <text evidence="1">Belongs to the short-chain dehydrogenases/reductases (SDR) family.</text>
</comment>
<gene>
    <name evidence="4" type="ORF">BLS_002166</name>
    <name evidence="5" type="ORF">EG327_000097</name>
    <name evidence="3" type="ORF">EG328_004687</name>
</gene>
<evidence type="ECO:0000256" key="2">
    <source>
        <dbReference type="ARBA" id="ARBA00023002"/>
    </source>
</evidence>
<dbReference type="EMBL" id="WNWR01000010">
    <property type="protein sequence ID" value="KAE9994252.1"/>
    <property type="molecule type" value="Genomic_DNA"/>
</dbReference>
<dbReference type="Proteomes" id="UP000433883">
    <property type="component" value="Unassembled WGS sequence"/>
</dbReference>
<dbReference type="Proteomes" id="UP000490939">
    <property type="component" value="Unassembled WGS sequence"/>
</dbReference>
<dbReference type="InterPro" id="IPR036291">
    <property type="entry name" value="NAD(P)-bd_dom_sf"/>
</dbReference>
<evidence type="ECO:0000256" key="1">
    <source>
        <dbReference type="ARBA" id="ARBA00006484"/>
    </source>
</evidence>
<dbReference type="GO" id="GO:0016616">
    <property type="term" value="F:oxidoreductase activity, acting on the CH-OH group of donors, NAD or NADP as acceptor"/>
    <property type="evidence" value="ECO:0007669"/>
    <property type="project" value="UniProtKB-ARBA"/>
</dbReference>
<dbReference type="Pfam" id="PF00106">
    <property type="entry name" value="adh_short"/>
    <property type="match status" value="1"/>
</dbReference>
<dbReference type="Pfam" id="PF13561">
    <property type="entry name" value="adh_short_C2"/>
    <property type="match status" value="1"/>
</dbReference>
<dbReference type="PANTHER" id="PTHR43008:SF4">
    <property type="entry name" value="CHAIN DEHYDROGENASE, PUTATIVE (AFU_ORTHOLOGUE AFUA_4G08710)-RELATED"/>
    <property type="match status" value="1"/>
</dbReference>
<evidence type="ECO:0000313" key="5">
    <source>
        <dbReference type="EMBL" id="KAE9994252.1"/>
    </source>
</evidence>
<dbReference type="OrthoDB" id="5840532at2759"/>
<sequence>MTQATTKIGVIIGTGGMGAVIAHRLAKGRQLWIADYSETGLATVVKSLRDGGHTVEGHHLNIVDFSAVEKFAKTAAAAGHIDAVIHTAGVSTTQAKTKRIFEVDTLGFANVVEAFYQVASEGTSFVGISSMSSYLFPESLLSQALQVHLATSPLDTLLVHPELDIETENRMSYPIAKLGNRLRVQAAARAWGSKGARINTISPGVIATPMGDIEWEGENGKRMRALVEGSGSRRRGTSEEVAGAAVFLVGPDSTFITGTDILVDGGVISSLRWNAVAAAQSS</sequence>
<evidence type="ECO:0000313" key="4">
    <source>
        <dbReference type="EMBL" id="KAE9976225.1"/>
    </source>
</evidence>
<dbReference type="InterPro" id="IPR002347">
    <property type="entry name" value="SDR_fam"/>
</dbReference>
<dbReference type="CDD" id="cd05233">
    <property type="entry name" value="SDR_c"/>
    <property type="match status" value="1"/>
</dbReference>
<keyword evidence="2" id="KW-0560">Oxidoreductase</keyword>
<dbReference type="AlphaFoldDB" id="A0A8H3YW70"/>
<dbReference type="GO" id="GO:0050664">
    <property type="term" value="F:oxidoreductase activity, acting on NAD(P)H, oxygen as acceptor"/>
    <property type="evidence" value="ECO:0007669"/>
    <property type="project" value="TreeGrafter"/>
</dbReference>
<dbReference type="PANTHER" id="PTHR43008">
    <property type="entry name" value="BENZIL REDUCTASE"/>
    <property type="match status" value="1"/>
</dbReference>
<reference evidence="4 6" key="1">
    <citation type="submission" date="2019-11" db="EMBL/GenBank/DDBJ databases">
        <title>Venturia inaequalis Genome Resource.</title>
        <authorList>
            <person name="Lichtner F.J."/>
        </authorList>
    </citation>
    <scope>NUCLEOTIDE SEQUENCE [LARGE SCALE GENOMIC DNA]</scope>
    <source>
        <strain evidence="3 7">120213</strain>
        <strain evidence="4">Bline_iso_100314</strain>
        <strain evidence="5 8">DMI_063113</strain>
    </source>
</reference>
<keyword evidence="8" id="KW-1185">Reference proteome</keyword>
<organism evidence="4 6">
    <name type="scientific">Venturia inaequalis</name>
    <name type="common">Apple scab fungus</name>
    <dbReference type="NCBI Taxonomy" id="5025"/>
    <lineage>
        <taxon>Eukaryota</taxon>
        <taxon>Fungi</taxon>
        <taxon>Dikarya</taxon>
        <taxon>Ascomycota</taxon>
        <taxon>Pezizomycotina</taxon>
        <taxon>Dothideomycetes</taxon>
        <taxon>Pleosporomycetidae</taxon>
        <taxon>Venturiales</taxon>
        <taxon>Venturiaceae</taxon>
        <taxon>Venturia</taxon>
    </lineage>
</organism>
<evidence type="ECO:0000313" key="8">
    <source>
        <dbReference type="Proteomes" id="UP000490939"/>
    </source>
</evidence>
<evidence type="ECO:0000313" key="7">
    <source>
        <dbReference type="Proteomes" id="UP000447873"/>
    </source>
</evidence>
<dbReference type="SUPFAM" id="SSF51735">
    <property type="entry name" value="NAD(P)-binding Rossmann-fold domains"/>
    <property type="match status" value="1"/>
</dbReference>
<dbReference type="Proteomes" id="UP000447873">
    <property type="component" value="Unassembled WGS sequence"/>
</dbReference>
<accession>A0A8H3YW70</accession>
<protein>
    <submittedName>
        <fullName evidence="4">Uncharacterized protein</fullName>
    </submittedName>
</protein>
<dbReference type="EMBL" id="WNWS01000256">
    <property type="protein sequence ID" value="KAE9972919.1"/>
    <property type="molecule type" value="Genomic_DNA"/>
</dbReference>
<proteinExistence type="inferred from homology"/>
<name>A0A8H3YW70_VENIN</name>